<dbReference type="SFLD" id="SFLDS00003">
    <property type="entry name" value="Haloacid_Dehalogenase"/>
    <property type="match status" value="1"/>
</dbReference>
<keyword evidence="6" id="KW-0547">Nucleotide-binding</keyword>
<dbReference type="EMBL" id="FPJW01000004">
    <property type="protein sequence ID" value="SFX38776.1"/>
    <property type="molecule type" value="Genomic_DNA"/>
</dbReference>
<evidence type="ECO:0000256" key="9">
    <source>
        <dbReference type="ARBA" id="ARBA00022989"/>
    </source>
</evidence>
<feature type="transmembrane region" description="Helical" evidence="11">
    <location>
        <begin position="275"/>
        <end position="301"/>
    </location>
</feature>
<dbReference type="Gene3D" id="3.40.1110.10">
    <property type="entry name" value="Calcium-transporting ATPase, cytoplasmic domain N"/>
    <property type="match status" value="1"/>
</dbReference>
<evidence type="ECO:0000256" key="2">
    <source>
        <dbReference type="ARBA" id="ARBA00005675"/>
    </source>
</evidence>
<keyword evidence="8" id="KW-1278">Translocase</keyword>
<dbReference type="InterPro" id="IPR059000">
    <property type="entry name" value="ATPase_P-type_domA"/>
</dbReference>
<dbReference type="InterPro" id="IPR006068">
    <property type="entry name" value="ATPase_P-typ_cation-transptr_C"/>
</dbReference>
<dbReference type="FunFam" id="3.40.50.1000:FF:000028">
    <property type="entry name" value="Calcium-transporting P-type ATPase, putative"/>
    <property type="match status" value="1"/>
</dbReference>
<dbReference type="NCBIfam" id="TIGR01494">
    <property type="entry name" value="ATPase_P-type"/>
    <property type="match status" value="3"/>
</dbReference>
<keyword evidence="5" id="KW-0479">Metal-binding</keyword>
<dbReference type="InterPro" id="IPR023214">
    <property type="entry name" value="HAD_sf"/>
</dbReference>
<dbReference type="GO" id="GO:0006883">
    <property type="term" value="P:intracellular sodium ion homeostasis"/>
    <property type="evidence" value="ECO:0007669"/>
    <property type="project" value="TreeGrafter"/>
</dbReference>
<evidence type="ECO:0000256" key="7">
    <source>
        <dbReference type="ARBA" id="ARBA00022840"/>
    </source>
</evidence>
<evidence type="ECO:0000256" key="10">
    <source>
        <dbReference type="ARBA" id="ARBA00023136"/>
    </source>
</evidence>
<name>A0A1K1WN10_9GAMM</name>
<dbReference type="GO" id="GO:1990573">
    <property type="term" value="P:potassium ion import across plasma membrane"/>
    <property type="evidence" value="ECO:0007669"/>
    <property type="project" value="TreeGrafter"/>
</dbReference>
<dbReference type="InterPro" id="IPR018303">
    <property type="entry name" value="ATPase_P-typ_P_site"/>
</dbReference>
<dbReference type="InterPro" id="IPR036412">
    <property type="entry name" value="HAD-like_sf"/>
</dbReference>
<dbReference type="InterPro" id="IPR044492">
    <property type="entry name" value="P_typ_ATPase_HD_dom"/>
</dbReference>
<dbReference type="PRINTS" id="PR00120">
    <property type="entry name" value="HATPASE"/>
</dbReference>
<dbReference type="Proteomes" id="UP000182350">
    <property type="component" value="Unassembled WGS sequence"/>
</dbReference>
<dbReference type="InterPro" id="IPR004014">
    <property type="entry name" value="ATPase_P-typ_cation-transptr_N"/>
</dbReference>
<reference evidence="13 14" key="1">
    <citation type="submission" date="2016-11" db="EMBL/GenBank/DDBJ databases">
        <authorList>
            <person name="Jaros S."/>
            <person name="Januszkiewicz K."/>
            <person name="Wedrychowicz H."/>
        </authorList>
    </citation>
    <scope>NUCLEOTIDE SEQUENCE [LARGE SCALE GENOMIC DNA]</scope>
    <source>
        <strain evidence="13 14">DSM 21637</strain>
    </source>
</reference>
<gene>
    <name evidence="13" type="ORF">SAMN02745752_01466</name>
</gene>
<evidence type="ECO:0000256" key="6">
    <source>
        <dbReference type="ARBA" id="ARBA00022741"/>
    </source>
</evidence>
<feature type="transmembrane region" description="Helical" evidence="11">
    <location>
        <begin position="703"/>
        <end position="728"/>
    </location>
</feature>
<dbReference type="GO" id="GO:1902600">
    <property type="term" value="P:proton transmembrane transport"/>
    <property type="evidence" value="ECO:0007669"/>
    <property type="project" value="TreeGrafter"/>
</dbReference>
<dbReference type="GO" id="GO:0046872">
    <property type="term" value="F:metal ion binding"/>
    <property type="evidence" value="ECO:0007669"/>
    <property type="project" value="UniProtKB-KW"/>
</dbReference>
<comment type="similarity">
    <text evidence="2">Belongs to the cation transport ATPase (P-type) (TC 3.A.3) family. Type IIA subfamily.</text>
</comment>
<dbReference type="GO" id="GO:0005391">
    <property type="term" value="F:P-type sodium:potassium-exchanging transporter activity"/>
    <property type="evidence" value="ECO:0007669"/>
    <property type="project" value="TreeGrafter"/>
</dbReference>
<dbReference type="Gene3D" id="3.40.50.1000">
    <property type="entry name" value="HAD superfamily/HAD-like"/>
    <property type="match status" value="1"/>
</dbReference>
<dbReference type="Gene3D" id="1.20.1110.10">
    <property type="entry name" value="Calcium-transporting ATPase, transmembrane domain"/>
    <property type="match status" value="1"/>
</dbReference>
<feature type="transmembrane region" description="Helical" evidence="11">
    <location>
        <begin position="876"/>
        <end position="895"/>
    </location>
</feature>
<evidence type="ECO:0000256" key="5">
    <source>
        <dbReference type="ARBA" id="ARBA00022723"/>
    </source>
</evidence>
<dbReference type="GO" id="GO:0005886">
    <property type="term" value="C:plasma membrane"/>
    <property type="evidence" value="ECO:0007669"/>
    <property type="project" value="UniProtKB-SubCell"/>
</dbReference>
<evidence type="ECO:0000256" key="3">
    <source>
        <dbReference type="ARBA" id="ARBA00022475"/>
    </source>
</evidence>
<organism evidence="13 14">
    <name type="scientific">Marinospirillum alkaliphilum DSM 21637</name>
    <dbReference type="NCBI Taxonomy" id="1122209"/>
    <lineage>
        <taxon>Bacteria</taxon>
        <taxon>Pseudomonadati</taxon>
        <taxon>Pseudomonadota</taxon>
        <taxon>Gammaproteobacteria</taxon>
        <taxon>Oceanospirillales</taxon>
        <taxon>Oceanospirillaceae</taxon>
        <taxon>Marinospirillum</taxon>
    </lineage>
</organism>
<dbReference type="Pfam" id="PF00689">
    <property type="entry name" value="Cation_ATPase_C"/>
    <property type="match status" value="1"/>
</dbReference>
<keyword evidence="14" id="KW-1185">Reference proteome</keyword>
<evidence type="ECO:0000256" key="11">
    <source>
        <dbReference type="SAM" id="Phobius"/>
    </source>
</evidence>
<sequence>MENLPKDLWHHLAEEDVFEALKSNHHEGLTKQEVEERLRLFGPNAITAQKPVPAWKRFLLQFHNPLIYILLVATVVTFFLKEYIDSAVIFGVVIINAIIGYMQESKAEEAINSLKKMLSANANVVRDGKRISVPATELVPGDIVYLASGDKVPADLRLFENRDLQIDESALTGESVAVQKERAQLEKDTVLADRVNMAFAGTLVTYGQGGGVVIATGDDTETGKIAHMISEAVSLDTPLTQKIHAFSKILLYVILGLAAVTFLVGLFHGQDWVSTFMAAVALAVAAIPEGLPAVVTITLAIGVRRMAMRNAIVRKLPAVETLGSTTIICSDKTGTLTENQMTVQKVFAGDQEYDLSGSGYQPEGEVKPVDGTALTSLPVALRECLVAGLISNDSDLIQKEGLWQVQGDPTEGALITSGLKAGLDRDALLQTHKRLDVIPFESDRQYMATLHHFDEQQNVIYLKGSLERTLIRCKDAQDAEGNPLALDRDKITAMAEKFAAMGLRVLCLAMQRVPKSETTFDRFHSQEDAEQLTFIGLQAMIDPPRAEAIRAVATCQRAGISVKMITGDHALTARAIAEQIGIAHPEGKEEKHRVLTGRELAEMSDHELLAEVEKVAVFARVAPEQKLKLVTALQAKKHVVAMTGDGVNDAPALKKADIGVAMGIAGTEVSKEAADMVLTDDNFATIEGAVEEGRNVFDNLVKFITWILPTNMGQGMVIMVAILIGATLPVLPVQALWLNMTTAVFLGLMLAFEPREPGIMKRMPRIPDSPILSGEMMGRIVSVSTLLLIGAFGLFQWALAQGETEEVARTLAVTLFVVVQSAFLFNCRSLTISLFRTPIFSNPWIWGGVGAMLLAQLAFIYTPLMNTLFQSAPLTLQHWGLMLAYGVVVLLLVEVEKAFWRARKARKTKTSERTGSSEQQSLS</sequence>
<dbReference type="RefSeq" id="WP_072325707.1">
    <property type="nucleotide sequence ID" value="NZ_FPJW01000004.1"/>
</dbReference>
<dbReference type="GO" id="GO:0036376">
    <property type="term" value="P:sodium ion export across plasma membrane"/>
    <property type="evidence" value="ECO:0007669"/>
    <property type="project" value="TreeGrafter"/>
</dbReference>
<evidence type="ECO:0000256" key="1">
    <source>
        <dbReference type="ARBA" id="ARBA00004651"/>
    </source>
</evidence>
<dbReference type="AlphaFoldDB" id="A0A1K1WN10"/>
<keyword evidence="10 11" id="KW-0472">Membrane</keyword>
<dbReference type="GO" id="GO:0016887">
    <property type="term" value="F:ATP hydrolysis activity"/>
    <property type="evidence" value="ECO:0007669"/>
    <property type="project" value="InterPro"/>
</dbReference>
<feature type="transmembrane region" description="Helical" evidence="11">
    <location>
        <begin position="843"/>
        <end position="864"/>
    </location>
</feature>
<dbReference type="SFLD" id="SFLDG00002">
    <property type="entry name" value="C1.7:_P-type_atpase_like"/>
    <property type="match status" value="1"/>
</dbReference>
<dbReference type="Pfam" id="PF00122">
    <property type="entry name" value="E1-E2_ATPase"/>
    <property type="match status" value="1"/>
</dbReference>
<dbReference type="SMART" id="SM00831">
    <property type="entry name" value="Cation_ATPase_N"/>
    <property type="match status" value="1"/>
</dbReference>
<keyword evidence="3" id="KW-1003">Cell membrane</keyword>
<evidence type="ECO:0000313" key="13">
    <source>
        <dbReference type="EMBL" id="SFX38776.1"/>
    </source>
</evidence>
<dbReference type="PANTHER" id="PTHR43294:SF20">
    <property type="entry name" value="P-TYPE ATPASE"/>
    <property type="match status" value="1"/>
</dbReference>
<dbReference type="InterPro" id="IPR001757">
    <property type="entry name" value="P_typ_ATPase"/>
</dbReference>
<keyword evidence="7" id="KW-0067">ATP-binding</keyword>
<keyword evidence="4 11" id="KW-0812">Transmembrane</keyword>
<dbReference type="SUPFAM" id="SSF81653">
    <property type="entry name" value="Calcium ATPase, transduction domain A"/>
    <property type="match status" value="1"/>
</dbReference>
<evidence type="ECO:0000313" key="14">
    <source>
        <dbReference type="Proteomes" id="UP000182350"/>
    </source>
</evidence>
<evidence type="ECO:0000256" key="8">
    <source>
        <dbReference type="ARBA" id="ARBA00022967"/>
    </source>
</evidence>
<dbReference type="GO" id="GO:0030007">
    <property type="term" value="P:intracellular potassium ion homeostasis"/>
    <property type="evidence" value="ECO:0007669"/>
    <property type="project" value="TreeGrafter"/>
</dbReference>
<dbReference type="InterPro" id="IPR008250">
    <property type="entry name" value="ATPase_P-typ_transduc_dom_A_sf"/>
</dbReference>
<evidence type="ECO:0000256" key="4">
    <source>
        <dbReference type="ARBA" id="ARBA00022692"/>
    </source>
</evidence>
<dbReference type="STRING" id="1122209.SAMN02745752_01466"/>
<keyword evidence="9 11" id="KW-1133">Transmembrane helix</keyword>
<dbReference type="Pfam" id="PF08282">
    <property type="entry name" value="Hydrolase_3"/>
    <property type="match status" value="1"/>
</dbReference>
<feature type="transmembrane region" description="Helical" evidence="11">
    <location>
        <begin position="249"/>
        <end position="269"/>
    </location>
</feature>
<dbReference type="SUPFAM" id="SSF81665">
    <property type="entry name" value="Calcium ATPase, transmembrane domain M"/>
    <property type="match status" value="1"/>
</dbReference>
<dbReference type="SUPFAM" id="SSF81660">
    <property type="entry name" value="Metal cation-transporting ATPase, ATP-binding domain N"/>
    <property type="match status" value="1"/>
</dbReference>
<feature type="domain" description="Cation-transporting P-type ATPase N-terminal" evidence="12">
    <location>
        <begin position="8"/>
        <end position="82"/>
    </location>
</feature>
<dbReference type="PANTHER" id="PTHR43294">
    <property type="entry name" value="SODIUM/POTASSIUM-TRANSPORTING ATPASE SUBUNIT ALPHA"/>
    <property type="match status" value="1"/>
</dbReference>
<dbReference type="CDD" id="cd02080">
    <property type="entry name" value="P-type_ATPase_cation"/>
    <property type="match status" value="1"/>
</dbReference>
<dbReference type="GO" id="GO:0005524">
    <property type="term" value="F:ATP binding"/>
    <property type="evidence" value="ECO:0007669"/>
    <property type="project" value="UniProtKB-KW"/>
</dbReference>
<dbReference type="SFLD" id="SFLDF00027">
    <property type="entry name" value="p-type_atpase"/>
    <property type="match status" value="1"/>
</dbReference>
<dbReference type="FunFam" id="2.70.150.10:FF:000016">
    <property type="entry name" value="Calcium-transporting P-type ATPase putative"/>
    <property type="match status" value="1"/>
</dbReference>
<proteinExistence type="inferred from homology"/>
<dbReference type="SUPFAM" id="SSF56784">
    <property type="entry name" value="HAD-like"/>
    <property type="match status" value="1"/>
</dbReference>
<dbReference type="InterPro" id="IPR050510">
    <property type="entry name" value="Cation_transp_ATPase_P-type"/>
</dbReference>
<dbReference type="Pfam" id="PF13246">
    <property type="entry name" value="Cation_ATPase"/>
    <property type="match status" value="1"/>
</dbReference>
<feature type="transmembrane region" description="Helical" evidence="11">
    <location>
        <begin position="86"/>
        <end position="102"/>
    </location>
</feature>
<dbReference type="InterPro" id="IPR023298">
    <property type="entry name" value="ATPase_P-typ_TM_dom_sf"/>
</dbReference>
<dbReference type="PRINTS" id="PR00119">
    <property type="entry name" value="CATATPASE"/>
</dbReference>
<feature type="transmembrane region" description="Helical" evidence="11">
    <location>
        <begin position="811"/>
        <end position="831"/>
    </location>
</feature>
<comment type="subcellular location">
    <subcellularLocation>
        <location evidence="1">Cell membrane</location>
        <topology evidence="1">Multi-pass membrane protein</topology>
    </subcellularLocation>
</comment>
<dbReference type="Pfam" id="PF00690">
    <property type="entry name" value="Cation_ATPase_N"/>
    <property type="match status" value="1"/>
</dbReference>
<dbReference type="InterPro" id="IPR023299">
    <property type="entry name" value="ATPase_P-typ_cyto_dom_N"/>
</dbReference>
<accession>A0A1K1WN10</accession>
<feature type="transmembrane region" description="Helical" evidence="11">
    <location>
        <begin position="734"/>
        <end position="752"/>
    </location>
</feature>
<protein>
    <submittedName>
        <fullName evidence="13">Ca2+-transporting ATPase</fullName>
    </submittedName>
</protein>
<feature type="transmembrane region" description="Helical" evidence="11">
    <location>
        <begin position="780"/>
        <end position="799"/>
    </location>
</feature>
<evidence type="ECO:0000259" key="12">
    <source>
        <dbReference type="SMART" id="SM00831"/>
    </source>
</evidence>
<dbReference type="PROSITE" id="PS00154">
    <property type="entry name" value="ATPASE_E1_E2"/>
    <property type="match status" value="1"/>
</dbReference>
<feature type="transmembrane region" description="Helical" evidence="11">
    <location>
        <begin position="58"/>
        <end position="80"/>
    </location>
</feature>
<dbReference type="Gene3D" id="2.70.150.10">
    <property type="entry name" value="Calcium-transporting ATPase, cytoplasmic transduction domain A"/>
    <property type="match status" value="1"/>
</dbReference>